<dbReference type="OrthoDB" id="9785113at2"/>
<dbReference type="InterPro" id="IPR035906">
    <property type="entry name" value="MetI-like_sf"/>
</dbReference>
<evidence type="ECO:0000259" key="11">
    <source>
        <dbReference type="PROSITE" id="PS50928"/>
    </source>
</evidence>
<comment type="caution">
    <text evidence="10">Lacks conserved residue(s) required for the propagation of feature annotation.</text>
</comment>
<evidence type="ECO:0000256" key="6">
    <source>
        <dbReference type="ARBA" id="ARBA00022692"/>
    </source>
</evidence>
<dbReference type="Gene3D" id="1.10.3720.10">
    <property type="entry name" value="MetI-like"/>
    <property type="match status" value="1"/>
</dbReference>
<feature type="domain" description="ABC transmembrane type-1" evidence="11">
    <location>
        <begin position="88"/>
        <end position="312"/>
    </location>
</feature>
<feature type="transmembrane region" description="Helical" evidence="9">
    <location>
        <begin position="223"/>
        <end position="244"/>
    </location>
</feature>
<dbReference type="SUPFAM" id="SSF161098">
    <property type="entry name" value="MetI-like"/>
    <property type="match status" value="1"/>
</dbReference>
<gene>
    <name evidence="12" type="primary">pstC_2</name>
    <name evidence="12" type="ORF">K227x_52510</name>
</gene>
<dbReference type="AlphaFoldDB" id="A0A517NI63"/>
<dbReference type="GO" id="GO:0005886">
    <property type="term" value="C:plasma membrane"/>
    <property type="evidence" value="ECO:0007669"/>
    <property type="project" value="UniProtKB-SubCell"/>
</dbReference>
<dbReference type="PANTHER" id="PTHR30425">
    <property type="entry name" value="PHOSPHATE TRANSPORT SYSTEM PERMEASE PROTEIN PST"/>
    <property type="match status" value="1"/>
</dbReference>
<dbReference type="CDD" id="cd06261">
    <property type="entry name" value="TM_PBP2"/>
    <property type="match status" value="1"/>
</dbReference>
<keyword evidence="7 9" id="KW-1133">Transmembrane helix</keyword>
<keyword evidence="4 10" id="KW-1003">Cell membrane</keyword>
<evidence type="ECO:0000256" key="4">
    <source>
        <dbReference type="ARBA" id="ARBA00022475"/>
    </source>
</evidence>
<dbReference type="PANTHER" id="PTHR30425:SF1">
    <property type="entry name" value="PHOSPHATE TRANSPORT SYSTEM PERMEASE PROTEIN PSTC"/>
    <property type="match status" value="1"/>
</dbReference>
<evidence type="ECO:0000256" key="5">
    <source>
        <dbReference type="ARBA" id="ARBA00022592"/>
    </source>
</evidence>
<dbReference type="NCBIfam" id="TIGR02138">
    <property type="entry name" value="phosphate_pstC"/>
    <property type="match status" value="1"/>
</dbReference>
<dbReference type="GO" id="GO:0005315">
    <property type="term" value="F:phosphate transmembrane transporter activity"/>
    <property type="evidence" value="ECO:0007669"/>
    <property type="project" value="InterPro"/>
</dbReference>
<dbReference type="PROSITE" id="PS50928">
    <property type="entry name" value="ABC_TM1"/>
    <property type="match status" value="1"/>
</dbReference>
<evidence type="ECO:0000256" key="3">
    <source>
        <dbReference type="ARBA" id="ARBA00022448"/>
    </source>
</evidence>
<evidence type="ECO:0000256" key="2">
    <source>
        <dbReference type="ARBA" id="ARBA00007069"/>
    </source>
</evidence>
<evidence type="ECO:0000256" key="1">
    <source>
        <dbReference type="ARBA" id="ARBA00004651"/>
    </source>
</evidence>
<keyword evidence="3 9" id="KW-0813">Transport</keyword>
<protein>
    <recommendedName>
        <fullName evidence="10">Phosphate transport system permease protein</fullName>
    </recommendedName>
</protein>
<evidence type="ECO:0000256" key="8">
    <source>
        <dbReference type="ARBA" id="ARBA00023136"/>
    </source>
</evidence>
<comment type="function">
    <text evidence="10">Part of the binding-protein-dependent transport system for phosphate; probably responsible for the translocation of the substrate across the membrane.</text>
</comment>
<dbReference type="InterPro" id="IPR051124">
    <property type="entry name" value="Phosphate_Transport_Permease"/>
</dbReference>
<dbReference type="GO" id="GO:0006817">
    <property type="term" value="P:phosphate ion transport"/>
    <property type="evidence" value="ECO:0007669"/>
    <property type="project" value="UniProtKB-KW"/>
</dbReference>
<sequence>MSTTLPNAANRPDESVISTPPSKFDIVIDRGFRGLTGFFAWSTVSLVFFIVYEVGGKAMPAIKTHGLSFLTTQTWDLQNEQFGVLPEIWGTLYSSILALMIGGFFGISIAIFLTQDFLPRKVEWVFKNIVELLAAIPSVVYGLWGIFVVIPTLRPSAIWLHENLGWIPFFGTSLSGPGMLPAALVLAIMVLPTVSAISRDSLSNVPGKLKEAAVGLGATRWEAIFGVILPTAAKGIFGALVLGFGRALGETMALAMLVGNSNQMSISLFSPGNTLAALLANHFPEAGEKEEPVLMYAALVLLGITLLVNICGAFVLSHTTRRAAGGQK</sequence>
<comment type="subcellular location">
    <subcellularLocation>
        <location evidence="1 9">Cell membrane</location>
        <topology evidence="1 9">Multi-pass membrane protein</topology>
    </subcellularLocation>
</comment>
<feature type="transmembrane region" description="Helical" evidence="9">
    <location>
        <begin position="92"/>
        <end position="113"/>
    </location>
</feature>
<keyword evidence="8 9" id="KW-0472">Membrane</keyword>
<evidence type="ECO:0000256" key="7">
    <source>
        <dbReference type="ARBA" id="ARBA00022989"/>
    </source>
</evidence>
<dbReference type="KEGG" id="rlc:K227x_52510"/>
<dbReference type="InterPro" id="IPR000515">
    <property type="entry name" value="MetI-like"/>
</dbReference>
<keyword evidence="6 9" id="KW-0812">Transmembrane</keyword>
<dbReference type="InterPro" id="IPR011864">
    <property type="entry name" value="Phosphate_PstC"/>
</dbReference>
<reference evidence="12 13" key="1">
    <citation type="submission" date="2019-02" db="EMBL/GenBank/DDBJ databases">
        <title>Deep-cultivation of Planctomycetes and their phenomic and genomic characterization uncovers novel biology.</title>
        <authorList>
            <person name="Wiegand S."/>
            <person name="Jogler M."/>
            <person name="Boedeker C."/>
            <person name="Pinto D."/>
            <person name="Vollmers J."/>
            <person name="Rivas-Marin E."/>
            <person name="Kohn T."/>
            <person name="Peeters S.H."/>
            <person name="Heuer A."/>
            <person name="Rast P."/>
            <person name="Oberbeckmann S."/>
            <person name="Bunk B."/>
            <person name="Jeske O."/>
            <person name="Meyerdierks A."/>
            <person name="Storesund J.E."/>
            <person name="Kallscheuer N."/>
            <person name="Luecker S."/>
            <person name="Lage O.M."/>
            <person name="Pohl T."/>
            <person name="Merkel B.J."/>
            <person name="Hornburger P."/>
            <person name="Mueller R.-W."/>
            <person name="Bruemmer F."/>
            <person name="Labrenz M."/>
            <person name="Spormann A.M."/>
            <person name="Op den Camp H."/>
            <person name="Overmann J."/>
            <person name="Amann R."/>
            <person name="Jetten M.S.M."/>
            <person name="Mascher T."/>
            <person name="Medema M.H."/>
            <person name="Devos D.P."/>
            <person name="Kaster A.-K."/>
            <person name="Ovreas L."/>
            <person name="Rohde M."/>
            <person name="Galperin M.Y."/>
            <person name="Jogler C."/>
        </authorList>
    </citation>
    <scope>NUCLEOTIDE SEQUENCE [LARGE SCALE GENOMIC DNA]</scope>
    <source>
        <strain evidence="12 13">K22_7</strain>
    </source>
</reference>
<dbReference type="EMBL" id="CP036525">
    <property type="protein sequence ID" value="QDT06830.1"/>
    <property type="molecule type" value="Genomic_DNA"/>
</dbReference>
<feature type="transmembrane region" description="Helical" evidence="9">
    <location>
        <begin position="293"/>
        <end position="316"/>
    </location>
</feature>
<keyword evidence="5 10" id="KW-0592">Phosphate transport</keyword>
<proteinExistence type="inferred from homology"/>
<dbReference type="Proteomes" id="UP000318538">
    <property type="component" value="Chromosome"/>
</dbReference>
<name>A0A517NI63_9BACT</name>
<evidence type="ECO:0000256" key="9">
    <source>
        <dbReference type="RuleBase" id="RU363032"/>
    </source>
</evidence>
<feature type="transmembrane region" description="Helical" evidence="9">
    <location>
        <begin position="32"/>
        <end position="52"/>
    </location>
</feature>
<accession>A0A517NI63</accession>
<comment type="similarity">
    <text evidence="2 10">Belongs to the binding-protein-dependent transport system permease family. CysTW subfamily.</text>
</comment>
<evidence type="ECO:0000256" key="10">
    <source>
        <dbReference type="RuleBase" id="RU363054"/>
    </source>
</evidence>
<dbReference type="Pfam" id="PF00528">
    <property type="entry name" value="BPD_transp_1"/>
    <property type="match status" value="1"/>
</dbReference>
<dbReference type="RefSeq" id="WP_145173997.1">
    <property type="nucleotide sequence ID" value="NZ_CP036525.1"/>
</dbReference>
<keyword evidence="13" id="KW-1185">Reference proteome</keyword>
<organism evidence="12 13">
    <name type="scientific">Rubripirellula lacrimiformis</name>
    <dbReference type="NCBI Taxonomy" id="1930273"/>
    <lineage>
        <taxon>Bacteria</taxon>
        <taxon>Pseudomonadati</taxon>
        <taxon>Planctomycetota</taxon>
        <taxon>Planctomycetia</taxon>
        <taxon>Pirellulales</taxon>
        <taxon>Pirellulaceae</taxon>
        <taxon>Rubripirellula</taxon>
    </lineage>
</organism>
<feature type="transmembrane region" description="Helical" evidence="9">
    <location>
        <begin position="125"/>
        <end position="150"/>
    </location>
</feature>
<evidence type="ECO:0000313" key="12">
    <source>
        <dbReference type="EMBL" id="QDT06830.1"/>
    </source>
</evidence>
<evidence type="ECO:0000313" key="13">
    <source>
        <dbReference type="Proteomes" id="UP000318538"/>
    </source>
</evidence>